<dbReference type="EMBL" id="RCMV01000463">
    <property type="protein sequence ID" value="KAG3216780.1"/>
    <property type="molecule type" value="Genomic_DNA"/>
</dbReference>
<dbReference type="Proteomes" id="UP000774804">
    <property type="component" value="Unassembled WGS sequence"/>
</dbReference>
<dbReference type="EMBL" id="RCMI01000569">
    <property type="protein sequence ID" value="KAG2905277.1"/>
    <property type="molecule type" value="Genomic_DNA"/>
</dbReference>
<evidence type="ECO:0000313" key="3">
    <source>
        <dbReference type="Proteomes" id="UP000774804"/>
    </source>
</evidence>
<sequence>MLAWSSELQVKATRKDLKETDGDEEKLTKEEKLINHQNRIIGELIAMNRALTDRVNLLEHAGGFGQAEVSSTPPANAAQTREVYSESSTKSKTCGSKALLIGPATIWFEWYTKTPRLWDLFLPNGFHLDPSTATYCDQVLRVGQEAEANLLKFFQEHGTKRKGRSSVLKQLRKYYHEGKLNGLIEAYRARVATEGIVDPATRETQDMFTRK</sequence>
<organism evidence="1 3">
    <name type="scientific">Phytophthora cactorum</name>
    <dbReference type="NCBI Taxonomy" id="29920"/>
    <lineage>
        <taxon>Eukaryota</taxon>
        <taxon>Sar</taxon>
        <taxon>Stramenopiles</taxon>
        <taxon>Oomycota</taxon>
        <taxon>Peronosporomycetes</taxon>
        <taxon>Peronosporales</taxon>
        <taxon>Peronosporaceae</taxon>
        <taxon>Phytophthora</taxon>
    </lineage>
</organism>
<dbReference type="AlphaFoldDB" id="A0A8T1BK23"/>
<reference evidence="1" key="1">
    <citation type="submission" date="2018-10" db="EMBL/GenBank/DDBJ databases">
        <title>Effector identification in a new, highly contiguous assembly of the strawberry crown rot pathogen Phytophthora cactorum.</title>
        <authorList>
            <person name="Armitage A.D."/>
            <person name="Nellist C.F."/>
            <person name="Bates H."/>
            <person name="Vickerstaff R.J."/>
            <person name="Harrison R.J."/>
        </authorList>
    </citation>
    <scope>NUCLEOTIDE SEQUENCE</scope>
    <source>
        <strain evidence="1">4032</strain>
        <strain evidence="2">P421</strain>
    </source>
</reference>
<evidence type="ECO:0000313" key="1">
    <source>
        <dbReference type="EMBL" id="KAG2905277.1"/>
    </source>
</evidence>
<protein>
    <submittedName>
        <fullName evidence="1">Uncharacterized protein</fullName>
    </submittedName>
</protein>
<proteinExistence type="predicted"/>
<comment type="caution">
    <text evidence="1">The sequence shown here is derived from an EMBL/GenBank/DDBJ whole genome shotgun (WGS) entry which is preliminary data.</text>
</comment>
<gene>
    <name evidence="1" type="ORF">PC115_g14675</name>
    <name evidence="2" type="ORF">PC129_g12363</name>
</gene>
<accession>A0A8T1BK23</accession>
<name>A0A8T1BK23_9STRA</name>
<dbReference type="VEuPathDB" id="FungiDB:PC110_g14570"/>
<dbReference type="Proteomes" id="UP000760860">
    <property type="component" value="Unassembled WGS sequence"/>
</dbReference>
<evidence type="ECO:0000313" key="2">
    <source>
        <dbReference type="EMBL" id="KAG3216780.1"/>
    </source>
</evidence>